<reference evidence="2 3" key="1">
    <citation type="submission" date="2018-08" db="EMBL/GenBank/DDBJ databases">
        <title>The metabolism and importance of syntrophic acetate oxidation coupled to methane or sulfide production in haloalkaline environments.</title>
        <authorList>
            <person name="Timmers P.H.A."/>
            <person name="Vavourakis C.D."/>
            <person name="Sorokin D.Y."/>
            <person name="Sinninghe Damste J.S."/>
            <person name="Muyzer G."/>
            <person name="Stams A.J.M."/>
            <person name="Plugge C.M."/>
        </authorList>
    </citation>
    <scope>NUCLEOTIDE SEQUENCE [LARGE SCALE GENOMIC DNA]</scope>
    <source>
        <strain evidence="2">MSAO_Arc3</strain>
    </source>
</reference>
<evidence type="ECO:0000313" key="2">
    <source>
        <dbReference type="EMBL" id="RQD80879.1"/>
    </source>
</evidence>
<accession>A0A424YPP6</accession>
<dbReference type="PANTHER" id="PTHR38139">
    <property type="entry name" value="GATE DOMAIN-CONTAINING PROTEIN"/>
    <property type="match status" value="1"/>
</dbReference>
<organism evidence="2 3">
    <name type="scientific">Methanosalsum natronophilum</name>
    <dbReference type="NCBI Taxonomy" id="768733"/>
    <lineage>
        <taxon>Archaea</taxon>
        <taxon>Methanobacteriati</taxon>
        <taxon>Methanobacteriota</taxon>
        <taxon>Stenosarchaea group</taxon>
        <taxon>Methanomicrobia</taxon>
        <taxon>Methanosarcinales</taxon>
        <taxon>Methanosarcinaceae</taxon>
        <taxon>Methanosalsum</taxon>
    </lineage>
</organism>
<feature type="transmembrane region" description="Helical" evidence="1">
    <location>
        <begin position="15"/>
        <end position="38"/>
    </location>
</feature>
<comment type="caution">
    <text evidence="2">The sequence shown here is derived from an EMBL/GenBank/DDBJ whole genome shotgun (WGS) entry which is preliminary data.</text>
</comment>
<evidence type="ECO:0000256" key="1">
    <source>
        <dbReference type="SAM" id="Phobius"/>
    </source>
</evidence>
<dbReference type="AlphaFoldDB" id="A0A424YPP6"/>
<feature type="non-terminal residue" evidence="2">
    <location>
        <position position="127"/>
    </location>
</feature>
<sequence>MDVNIFEIFLRVVDFAVPIVIMIFIGLMGAGMLIELGVMKKFSGIARPLFKYTNLPDSCASTFLVALGSTVAANSMVLKLKESECLENKEVILCASLNSTPAYFREILTYQIPIVLPALGLIVGGFY</sequence>
<evidence type="ECO:0000313" key="3">
    <source>
        <dbReference type="Proteomes" id="UP000284763"/>
    </source>
</evidence>
<keyword evidence="1" id="KW-0812">Transmembrane</keyword>
<dbReference type="InterPro" id="IPR038880">
    <property type="entry name" value="MJ0871-like"/>
</dbReference>
<proteinExistence type="predicted"/>
<protein>
    <submittedName>
        <fullName evidence="2">Nucleoside recognition protein</fullName>
    </submittedName>
</protein>
<name>A0A424YPP6_9EURY</name>
<dbReference type="Proteomes" id="UP000284763">
    <property type="component" value="Unassembled WGS sequence"/>
</dbReference>
<dbReference type="PANTHER" id="PTHR38139:SF1">
    <property type="entry name" value="NUCLEOSIDE TRANSPORTER_FEOB GTPASE GATE DOMAIN-CONTAINING PROTEIN"/>
    <property type="match status" value="1"/>
</dbReference>
<feature type="transmembrane region" description="Helical" evidence="1">
    <location>
        <begin position="107"/>
        <end position="126"/>
    </location>
</feature>
<keyword evidence="1" id="KW-0472">Membrane</keyword>
<gene>
    <name evidence="2" type="ORF">D5R95_08505</name>
</gene>
<dbReference type="EMBL" id="QZAB01000539">
    <property type="protein sequence ID" value="RQD80879.1"/>
    <property type="molecule type" value="Genomic_DNA"/>
</dbReference>
<keyword evidence="1" id="KW-1133">Transmembrane helix</keyword>